<dbReference type="InterPro" id="IPR058532">
    <property type="entry name" value="YjbR/MT2646/Rv2570-like"/>
</dbReference>
<dbReference type="InterPro" id="IPR038056">
    <property type="entry name" value="YjbR-like_sf"/>
</dbReference>
<keyword evidence="2" id="KW-1185">Reference proteome</keyword>
<keyword evidence="1" id="KW-0238">DNA-binding</keyword>
<dbReference type="InterPro" id="IPR007351">
    <property type="entry name" value="YjbR"/>
</dbReference>
<dbReference type="AlphaFoldDB" id="A0A4P6YXC6"/>
<dbReference type="GO" id="GO:0003677">
    <property type="term" value="F:DNA binding"/>
    <property type="evidence" value="ECO:0007669"/>
    <property type="project" value="UniProtKB-KW"/>
</dbReference>
<organism evidence="1 2">
    <name type="scientific">Periweissella cryptocerci</name>
    <dbReference type="NCBI Taxonomy" id="2506420"/>
    <lineage>
        <taxon>Bacteria</taxon>
        <taxon>Bacillati</taxon>
        <taxon>Bacillota</taxon>
        <taxon>Bacilli</taxon>
        <taxon>Lactobacillales</taxon>
        <taxon>Lactobacillaceae</taxon>
        <taxon>Periweissella</taxon>
    </lineage>
</organism>
<name>A0A4P6YXC6_9LACO</name>
<proteinExistence type="predicted"/>
<reference evidence="2" key="1">
    <citation type="submission" date="2019-03" db="EMBL/GenBank/DDBJ databases">
        <title>Weissella sp. 26KH-42 Genome sequencing.</title>
        <authorList>
            <person name="Heo J."/>
            <person name="Kim S.-J."/>
            <person name="Kim J.-S."/>
            <person name="Hong S.-B."/>
            <person name="Kwon S.-W."/>
        </authorList>
    </citation>
    <scope>NUCLEOTIDE SEQUENCE [LARGE SCALE GENOMIC DNA]</scope>
    <source>
        <strain evidence="2">26KH-42</strain>
    </source>
</reference>
<dbReference type="PANTHER" id="PTHR35145:SF1">
    <property type="entry name" value="CYTOPLASMIC PROTEIN"/>
    <property type="match status" value="1"/>
</dbReference>
<gene>
    <name evidence="1" type="ORF">EQG49_12055</name>
</gene>
<dbReference type="Proteomes" id="UP000292886">
    <property type="component" value="Chromosome"/>
</dbReference>
<dbReference type="EMBL" id="CP037940">
    <property type="protein sequence ID" value="QBO37518.1"/>
    <property type="molecule type" value="Genomic_DNA"/>
</dbReference>
<evidence type="ECO:0000313" key="2">
    <source>
        <dbReference type="Proteomes" id="UP000292886"/>
    </source>
</evidence>
<dbReference type="Pfam" id="PF04237">
    <property type="entry name" value="YjbR"/>
    <property type="match status" value="1"/>
</dbReference>
<dbReference type="PANTHER" id="PTHR35145">
    <property type="entry name" value="CYTOPLASMIC PROTEIN-RELATED"/>
    <property type="match status" value="1"/>
</dbReference>
<dbReference type="KEGG" id="wei:EQG49_12055"/>
<accession>A0A4P6YXC6</accession>
<dbReference type="OrthoDB" id="9789813at2"/>
<evidence type="ECO:0000313" key="1">
    <source>
        <dbReference type="EMBL" id="QBO37518.1"/>
    </source>
</evidence>
<protein>
    <submittedName>
        <fullName evidence="1">MmcQ/YjbR family DNA-binding protein</fullName>
    </submittedName>
</protein>
<sequence>MKRIGDSLPGAHVRWRIDWECWYFDLDGKMFGLMHDSLLTLKGDPQQNEIMREEFAFVIAGYHVNKTHWNSIRLTESTFTIAGYEKLIKASYDLVMAGFSHKKQLAIQFKASGSELESK</sequence>
<dbReference type="Gene3D" id="3.90.1150.30">
    <property type="match status" value="1"/>
</dbReference>
<dbReference type="SUPFAM" id="SSF142906">
    <property type="entry name" value="YjbR-like"/>
    <property type="match status" value="1"/>
</dbReference>